<accession>A0A2V1E7Y9</accession>
<feature type="chain" id="PRO_5015902746" description="Membrane-associated proteins in eicosanoid and glutathione metabolism" evidence="6">
    <location>
        <begin position="25"/>
        <end position="148"/>
    </location>
</feature>
<feature type="transmembrane region" description="Helical" evidence="5">
    <location>
        <begin position="97"/>
        <end position="115"/>
    </location>
</feature>
<dbReference type="InterPro" id="IPR023352">
    <property type="entry name" value="MAPEG-like_dom_sf"/>
</dbReference>
<proteinExistence type="predicted"/>
<name>A0A2V1E7Y9_9PLEO</name>
<evidence type="ECO:0000313" key="8">
    <source>
        <dbReference type="Proteomes" id="UP000244855"/>
    </source>
</evidence>
<keyword evidence="3 5" id="KW-1133">Transmembrane helix</keyword>
<comment type="subcellular location">
    <subcellularLocation>
        <location evidence="1">Membrane</location>
    </subcellularLocation>
</comment>
<keyword evidence="8" id="KW-1185">Reference proteome</keyword>
<dbReference type="Proteomes" id="UP000244855">
    <property type="component" value="Unassembled WGS sequence"/>
</dbReference>
<dbReference type="PANTHER" id="PTHR35371:SF1">
    <property type="entry name" value="BLR7753 PROTEIN"/>
    <property type="match status" value="1"/>
</dbReference>
<dbReference type="OrthoDB" id="2122304at2759"/>
<dbReference type="Gene3D" id="1.20.120.550">
    <property type="entry name" value="Membrane associated eicosanoid/glutathione metabolism-like domain"/>
    <property type="match status" value="1"/>
</dbReference>
<dbReference type="Pfam" id="PF01124">
    <property type="entry name" value="MAPEG"/>
    <property type="match status" value="1"/>
</dbReference>
<keyword evidence="6" id="KW-0732">Signal</keyword>
<evidence type="ECO:0000256" key="3">
    <source>
        <dbReference type="ARBA" id="ARBA00022989"/>
    </source>
</evidence>
<reference evidence="7 8" key="1">
    <citation type="journal article" date="2018" name="Sci. Rep.">
        <title>Comparative genomics provides insights into the lifestyle and reveals functional heterogeneity of dark septate endophytic fungi.</title>
        <authorList>
            <person name="Knapp D.G."/>
            <person name="Nemeth J.B."/>
            <person name="Barry K."/>
            <person name="Hainaut M."/>
            <person name="Henrissat B."/>
            <person name="Johnson J."/>
            <person name="Kuo A."/>
            <person name="Lim J.H.P."/>
            <person name="Lipzen A."/>
            <person name="Nolan M."/>
            <person name="Ohm R.A."/>
            <person name="Tamas L."/>
            <person name="Grigoriev I.V."/>
            <person name="Spatafora J.W."/>
            <person name="Nagy L.G."/>
            <person name="Kovacs G.M."/>
        </authorList>
    </citation>
    <scope>NUCLEOTIDE SEQUENCE [LARGE SCALE GENOMIC DNA]</scope>
    <source>
        <strain evidence="7 8">DSE2036</strain>
    </source>
</reference>
<organism evidence="7 8">
    <name type="scientific">Periconia macrospinosa</name>
    <dbReference type="NCBI Taxonomy" id="97972"/>
    <lineage>
        <taxon>Eukaryota</taxon>
        <taxon>Fungi</taxon>
        <taxon>Dikarya</taxon>
        <taxon>Ascomycota</taxon>
        <taxon>Pezizomycotina</taxon>
        <taxon>Dothideomycetes</taxon>
        <taxon>Pleosporomycetidae</taxon>
        <taxon>Pleosporales</taxon>
        <taxon>Massarineae</taxon>
        <taxon>Periconiaceae</taxon>
        <taxon>Periconia</taxon>
    </lineage>
</organism>
<dbReference type="GO" id="GO:0016020">
    <property type="term" value="C:membrane"/>
    <property type="evidence" value="ECO:0007669"/>
    <property type="project" value="UniProtKB-SubCell"/>
</dbReference>
<evidence type="ECO:0000256" key="2">
    <source>
        <dbReference type="ARBA" id="ARBA00022692"/>
    </source>
</evidence>
<feature type="signal peptide" evidence="6">
    <location>
        <begin position="1"/>
        <end position="24"/>
    </location>
</feature>
<dbReference type="InterPro" id="IPR001129">
    <property type="entry name" value="Membr-assoc_MAPEG"/>
</dbReference>
<evidence type="ECO:0000256" key="6">
    <source>
        <dbReference type="SAM" id="SignalP"/>
    </source>
</evidence>
<keyword evidence="2 5" id="KW-0812">Transmembrane</keyword>
<sequence length="148" mass="16285">MAPNYSLHAIPVYWILALLPHAYAVSYMKKANNGKWNNANPRGTGETNKRAVPAAVQAKFERMEASHANSMENAPFFIGAILAGNQAGLSSDTMNTAAGLFLALRVLYLFAYANIARTRYSYVRSLLWALSMAVLIRLYWAAGDKLIA</sequence>
<evidence type="ECO:0000313" key="7">
    <source>
        <dbReference type="EMBL" id="PVI06631.1"/>
    </source>
</evidence>
<dbReference type="EMBL" id="KZ805308">
    <property type="protein sequence ID" value="PVI06631.1"/>
    <property type="molecule type" value="Genomic_DNA"/>
</dbReference>
<evidence type="ECO:0000256" key="4">
    <source>
        <dbReference type="ARBA" id="ARBA00023136"/>
    </source>
</evidence>
<protein>
    <recommendedName>
        <fullName evidence="9">Membrane-associated proteins in eicosanoid and glutathione metabolism</fullName>
    </recommendedName>
</protein>
<feature type="transmembrane region" description="Helical" evidence="5">
    <location>
        <begin position="122"/>
        <end position="142"/>
    </location>
</feature>
<gene>
    <name evidence="7" type="ORF">DM02DRAFT_609811</name>
</gene>
<evidence type="ECO:0000256" key="5">
    <source>
        <dbReference type="SAM" id="Phobius"/>
    </source>
</evidence>
<dbReference type="PANTHER" id="PTHR35371">
    <property type="entry name" value="INNER MEMBRANE PROTEIN"/>
    <property type="match status" value="1"/>
</dbReference>
<evidence type="ECO:0000256" key="1">
    <source>
        <dbReference type="ARBA" id="ARBA00004370"/>
    </source>
</evidence>
<dbReference type="SUPFAM" id="SSF161084">
    <property type="entry name" value="MAPEG domain-like"/>
    <property type="match status" value="1"/>
</dbReference>
<evidence type="ECO:0008006" key="9">
    <source>
        <dbReference type="Google" id="ProtNLM"/>
    </source>
</evidence>
<keyword evidence="4 5" id="KW-0472">Membrane</keyword>
<dbReference type="AlphaFoldDB" id="A0A2V1E7Y9"/>